<comment type="similarity">
    <text evidence="2">Belongs to the prephenate/arogenate dehydrogenase family.</text>
</comment>
<dbReference type="InterPro" id="IPR036291">
    <property type="entry name" value="NAD(P)-bd_dom_sf"/>
</dbReference>
<dbReference type="Pfam" id="PF20463">
    <property type="entry name" value="PDH_C"/>
    <property type="match status" value="1"/>
</dbReference>
<evidence type="ECO:0000259" key="11">
    <source>
        <dbReference type="PROSITE" id="PS51176"/>
    </source>
</evidence>
<evidence type="ECO:0000256" key="3">
    <source>
        <dbReference type="ARBA" id="ARBA00012068"/>
    </source>
</evidence>
<evidence type="ECO:0000313" key="13">
    <source>
        <dbReference type="Proteomes" id="UP001060336"/>
    </source>
</evidence>
<evidence type="ECO:0000256" key="4">
    <source>
        <dbReference type="ARBA" id="ARBA00022498"/>
    </source>
</evidence>
<dbReference type="GO" id="GO:0008977">
    <property type="term" value="F:prephenate dehydrogenase (NAD+) activity"/>
    <property type="evidence" value="ECO:0007669"/>
    <property type="project" value="UniProtKB-EC"/>
</dbReference>
<name>A0A9J7AKZ1_9PROT</name>
<dbReference type="GO" id="GO:0004665">
    <property type="term" value="F:prephenate dehydrogenase (NADP+) activity"/>
    <property type="evidence" value="ECO:0007669"/>
    <property type="project" value="InterPro"/>
</dbReference>
<feature type="domain" description="Prephenate/arogenate dehydrogenase" evidence="11">
    <location>
        <begin position="14"/>
        <end position="304"/>
    </location>
</feature>
<evidence type="ECO:0000256" key="1">
    <source>
        <dbReference type="ARBA" id="ARBA00005067"/>
    </source>
</evidence>
<dbReference type="RefSeq" id="WP_257766668.1">
    <property type="nucleotide sequence ID" value="NZ_CP102480.1"/>
</dbReference>
<dbReference type="FunFam" id="3.40.50.720:FF:000208">
    <property type="entry name" value="Prephenate dehydrogenase"/>
    <property type="match status" value="1"/>
</dbReference>
<comment type="catalytic activity">
    <reaction evidence="9">
        <text>prephenate + NAD(+) = 3-(4-hydroxyphenyl)pyruvate + CO2 + NADH</text>
        <dbReference type="Rhea" id="RHEA:13869"/>
        <dbReference type="ChEBI" id="CHEBI:16526"/>
        <dbReference type="ChEBI" id="CHEBI:29934"/>
        <dbReference type="ChEBI" id="CHEBI:36242"/>
        <dbReference type="ChEBI" id="CHEBI:57540"/>
        <dbReference type="ChEBI" id="CHEBI:57945"/>
        <dbReference type="EC" id="1.3.1.12"/>
    </reaction>
</comment>
<keyword evidence="5" id="KW-0028">Amino-acid biosynthesis</keyword>
<dbReference type="EC" id="1.3.1.12" evidence="3"/>
<dbReference type="Gene3D" id="1.10.3660.10">
    <property type="entry name" value="6-phosphogluconate dehydrogenase C-terminal like domain"/>
    <property type="match status" value="1"/>
</dbReference>
<keyword evidence="8" id="KW-0057">Aromatic amino acid biosynthesis</keyword>
<dbReference type="PANTHER" id="PTHR21363:SF0">
    <property type="entry name" value="PREPHENATE DEHYDROGENASE [NADP(+)]"/>
    <property type="match status" value="1"/>
</dbReference>
<feature type="region of interest" description="Disordered" evidence="10">
    <location>
        <begin position="298"/>
        <end position="324"/>
    </location>
</feature>
<evidence type="ECO:0000256" key="5">
    <source>
        <dbReference type="ARBA" id="ARBA00022605"/>
    </source>
</evidence>
<keyword evidence="6" id="KW-0560">Oxidoreductase</keyword>
<evidence type="ECO:0000256" key="9">
    <source>
        <dbReference type="ARBA" id="ARBA00049260"/>
    </source>
</evidence>
<proteinExistence type="inferred from homology"/>
<dbReference type="PROSITE" id="PS51176">
    <property type="entry name" value="PDH_ADH"/>
    <property type="match status" value="1"/>
</dbReference>
<keyword evidence="13" id="KW-1185">Reference proteome</keyword>
<evidence type="ECO:0000256" key="7">
    <source>
        <dbReference type="ARBA" id="ARBA00023027"/>
    </source>
</evidence>
<organism evidence="12 13">
    <name type="scientific">Nisaea acidiphila</name>
    <dbReference type="NCBI Taxonomy" id="1862145"/>
    <lineage>
        <taxon>Bacteria</taxon>
        <taxon>Pseudomonadati</taxon>
        <taxon>Pseudomonadota</taxon>
        <taxon>Alphaproteobacteria</taxon>
        <taxon>Rhodospirillales</taxon>
        <taxon>Thalassobaculaceae</taxon>
        <taxon>Nisaea</taxon>
    </lineage>
</organism>
<dbReference type="SUPFAM" id="SSF48179">
    <property type="entry name" value="6-phosphogluconate dehydrogenase C-terminal domain-like"/>
    <property type="match status" value="1"/>
</dbReference>
<evidence type="ECO:0000256" key="8">
    <source>
        <dbReference type="ARBA" id="ARBA00023141"/>
    </source>
</evidence>
<keyword evidence="4" id="KW-0827">Tyrosine biosynthesis</keyword>
<dbReference type="InterPro" id="IPR046826">
    <property type="entry name" value="PDH_N"/>
</dbReference>
<keyword evidence="7" id="KW-0520">NAD</keyword>
<evidence type="ECO:0000256" key="2">
    <source>
        <dbReference type="ARBA" id="ARBA00007964"/>
    </source>
</evidence>
<dbReference type="InterPro" id="IPR003099">
    <property type="entry name" value="Prephen_DH"/>
</dbReference>
<dbReference type="Gene3D" id="3.40.50.720">
    <property type="entry name" value="NAD(P)-binding Rossmann-like Domain"/>
    <property type="match status" value="1"/>
</dbReference>
<protein>
    <recommendedName>
        <fullName evidence="3">prephenate dehydrogenase</fullName>
        <ecNumber evidence="3">1.3.1.12</ecNumber>
    </recommendedName>
</protein>
<dbReference type="PANTHER" id="PTHR21363">
    <property type="entry name" value="PREPHENATE DEHYDROGENASE"/>
    <property type="match status" value="1"/>
</dbReference>
<evidence type="ECO:0000313" key="12">
    <source>
        <dbReference type="EMBL" id="UUX48160.1"/>
    </source>
</evidence>
<dbReference type="KEGG" id="naci:NUH88_12110"/>
<dbReference type="Pfam" id="PF02153">
    <property type="entry name" value="PDH_N"/>
    <property type="match status" value="1"/>
</dbReference>
<dbReference type="FunFam" id="1.10.3660.10:FF:000003">
    <property type="entry name" value="Prephenate dehydrogenase"/>
    <property type="match status" value="1"/>
</dbReference>
<dbReference type="InterPro" id="IPR046825">
    <property type="entry name" value="PDH_C"/>
</dbReference>
<evidence type="ECO:0000256" key="6">
    <source>
        <dbReference type="ARBA" id="ARBA00023002"/>
    </source>
</evidence>
<dbReference type="Proteomes" id="UP001060336">
    <property type="component" value="Chromosome"/>
</dbReference>
<reference evidence="12" key="1">
    <citation type="submission" date="2022-08" db="EMBL/GenBank/DDBJ databases">
        <title>Nisaea acidiphila sp. nov., isolated from a marine algal debris and emended description of the genus Nisaea Urios et al. 2008.</title>
        <authorList>
            <person name="Kwon K."/>
        </authorList>
    </citation>
    <scope>NUCLEOTIDE SEQUENCE</scope>
    <source>
        <strain evidence="12">MEBiC11861</strain>
    </source>
</reference>
<comment type="pathway">
    <text evidence="1">Amino-acid biosynthesis; L-tyrosine biosynthesis; (4-hydroxyphenyl)pyruvate from prephenate (NAD(+) route): step 1/1.</text>
</comment>
<dbReference type="SUPFAM" id="SSF51735">
    <property type="entry name" value="NAD(P)-binding Rossmann-fold domains"/>
    <property type="match status" value="1"/>
</dbReference>
<dbReference type="InterPro" id="IPR050812">
    <property type="entry name" value="Preph/Arog_dehydrog"/>
</dbReference>
<accession>A0A9J7AKZ1</accession>
<sequence>MSSDQFPQDEPLFRRLAVIGCGNIGSSVVRAVRAAGNGAAHVAVFDPDPEVRARVRELGIADSVQDSLAGAVEGADCVVLCSPVRTYGAITREMGPHLAEGAILTDVGSVKMAVVKDVAPEVPERVHFVPGHPVAGTEKSGPDAGFAELFHGRYWLLTPEEGTDAGAVARVEALWSRVGAIVEVMDAAYHDKVLALTSHLPHLIAYTIVGTAFDVEEQERQDVIRFSAGGFRDFTRIAGSDPTMWRDIFLTNKDAVLEMLQRFTEDLTALQRQIRYGEGDKLFDFFSRTRDVRRRVVEAHQEGTSPWGPDANGGKPASEGGDPE</sequence>
<evidence type="ECO:0000256" key="10">
    <source>
        <dbReference type="SAM" id="MobiDB-lite"/>
    </source>
</evidence>
<dbReference type="NCBIfam" id="NF005694">
    <property type="entry name" value="PRK07502.1"/>
    <property type="match status" value="1"/>
</dbReference>
<dbReference type="EMBL" id="CP102480">
    <property type="protein sequence ID" value="UUX48160.1"/>
    <property type="molecule type" value="Genomic_DNA"/>
</dbReference>
<dbReference type="AlphaFoldDB" id="A0A9J7AKZ1"/>
<dbReference type="InterPro" id="IPR008927">
    <property type="entry name" value="6-PGluconate_DH-like_C_sf"/>
</dbReference>
<dbReference type="GO" id="GO:0006571">
    <property type="term" value="P:tyrosine biosynthetic process"/>
    <property type="evidence" value="ECO:0007669"/>
    <property type="project" value="UniProtKB-KW"/>
</dbReference>
<gene>
    <name evidence="12" type="ORF">NUH88_12110</name>
</gene>
<dbReference type="GO" id="GO:0070403">
    <property type="term" value="F:NAD+ binding"/>
    <property type="evidence" value="ECO:0007669"/>
    <property type="project" value="InterPro"/>
</dbReference>